<keyword evidence="2" id="KW-1185">Reference proteome</keyword>
<gene>
    <name evidence="1" type="ORF">IDM49_03740</name>
</gene>
<evidence type="ECO:0000313" key="1">
    <source>
        <dbReference type="EMBL" id="QNV38393.1"/>
    </source>
</evidence>
<organism evidence="1 2">
    <name type="scientific">Rothia terrae</name>
    <dbReference type="NCBI Taxonomy" id="396015"/>
    <lineage>
        <taxon>Bacteria</taxon>
        <taxon>Bacillati</taxon>
        <taxon>Actinomycetota</taxon>
        <taxon>Actinomycetes</taxon>
        <taxon>Micrococcales</taxon>
        <taxon>Micrococcaceae</taxon>
        <taxon>Rothia</taxon>
    </lineage>
</organism>
<sequence length="166" mass="18761">MPSPENILLRLSARDDAYVRELFDKLEALGFPRQHQSPHISLTFAPEMDAAVVHRAQEVLPGCVPSFLRRAGIVTFGVKRKQTVAWLLEASDDLEDAARQLSALNPEGRGSRWVPHLTLGLRLPREIVPDYIRALDELTSPYVRELTAERAVYWRPQLGEETQLAP</sequence>
<dbReference type="KEGG" id="rter:IDM49_03740"/>
<accession>A0A7H2BFE7</accession>
<dbReference type="InterPro" id="IPR009097">
    <property type="entry name" value="Cyclic_Pdiesterase"/>
</dbReference>
<dbReference type="GeneID" id="96623338"/>
<dbReference type="AlphaFoldDB" id="A0A7H2BFE7"/>
<dbReference type="Proteomes" id="UP000516404">
    <property type="component" value="Chromosome"/>
</dbReference>
<dbReference type="Gene3D" id="3.90.1140.10">
    <property type="entry name" value="Cyclic phosphodiesterase"/>
    <property type="match status" value="1"/>
</dbReference>
<evidence type="ECO:0000313" key="2">
    <source>
        <dbReference type="Proteomes" id="UP000516404"/>
    </source>
</evidence>
<dbReference type="RefSeq" id="WP_168614968.1">
    <property type="nucleotide sequence ID" value="NZ_BAAAOX010000010.1"/>
</dbReference>
<protein>
    <submittedName>
        <fullName evidence="1">2'-5' RNA ligase</fullName>
    </submittedName>
</protein>
<keyword evidence="1" id="KW-0436">Ligase</keyword>
<dbReference type="SUPFAM" id="SSF55144">
    <property type="entry name" value="LigT-like"/>
    <property type="match status" value="1"/>
</dbReference>
<proteinExistence type="predicted"/>
<reference evidence="1 2" key="1">
    <citation type="submission" date="2020-09" db="EMBL/GenBank/DDBJ databases">
        <title>Investigation of environmental microbes.</title>
        <authorList>
            <person name="Ou Y."/>
            <person name="Kang Q."/>
        </authorList>
    </citation>
    <scope>NUCLEOTIDE SEQUENCE [LARGE SCALE GENOMIC DNA]</scope>
    <source>
        <strain evidence="1 2">KJZ-14</strain>
    </source>
</reference>
<dbReference type="GO" id="GO:0016874">
    <property type="term" value="F:ligase activity"/>
    <property type="evidence" value="ECO:0007669"/>
    <property type="project" value="UniProtKB-KW"/>
</dbReference>
<name>A0A7H2BFE7_9MICC</name>
<dbReference type="EMBL" id="CP061539">
    <property type="protein sequence ID" value="QNV38393.1"/>
    <property type="molecule type" value="Genomic_DNA"/>
</dbReference>